<proteinExistence type="predicted"/>
<geneLocation type="plasmid" evidence="1">
    <name>unnamed</name>
</geneLocation>
<keyword evidence="1" id="KW-0614">Plasmid</keyword>
<dbReference type="RefSeq" id="WP_157255296.1">
    <property type="nucleotide sequence ID" value="NZ_CP073157.1"/>
</dbReference>
<gene>
    <name evidence="1" type="ORF">BHY_1542</name>
</gene>
<protein>
    <submittedName>
        <fullName evidence="1">Variable outer membrane protein</fullName>
    </submittedName>
</protein>
<reference evidence="1" key="1">
    <citation type="submission" date="2013-02" db="EMBL/GenBank/DDBJ databases">
        <title>Comparative genomics of Borrelia species.</title>
        <authorList>
            <person name="Schwan T.G."/>
            <person name="Raffel S.J."/>
            <person name="Porcella S.F."/>
        </authorList>
    </citation>
    <scope>NUCLEOTIDE SEQUENCE</scope>
    <source>
        <strain evidence="1">YOR</strain>
        <plasmid evidence="1">unnamed</plasmid>
    </source>
</reference>
<accession>W5SC28</accession>
<organism evidence="1">
    <name type="scientific">Borrelia nietonii YOR</name>
    <dbReference type="NCBI Taxonomy" id="1293576"/>
    <lineage>
        <taxon>Bacteria</taxon>
        <taxon>Pseudomonadati</taxon>
        <taxon>Spirochaetota</taxon>
        <taxon>Spirochaetia</taxon>
        <taxon>Spirochaetales</taxon>
        <taxon>Borreliaceae</taxon>
        <taxon>Borrelia</taxon>
        <taxon>Borrelia nietonii</taxon>
    </lineage>
</organism>
<dbReference type="HOGENOM" id="CLU_3077394_0_0_12"/>
<name>W5SC28_9SPIR</name>
<evidence type="ECO:0000313" key="1">
    <source>
        <dbReference type="EMBL" id="AHH04492.1"/>
    </source>
</evidence>
<sequence>MWYLVSVDAGNDKKASDGSTAITVNGGTDEAGKLFGNAVIDSSDNAKKLQLM</sequence>
<dbReference type="EMBL" id="CP004195">
    <property type="protein sequence ID" value="AHH04492.1"/>
    <property type="molecule type" value="Genomic_DNA"/>
</dbReference>
<dbReference type="AlphaFoldDB" id="W5SC28"/>